<organism evidence="3 4">
    <name type="scientific">Pseudogymnoascus destructans (strain ATCC MYA-4855 / 20631-21)</name>
    <name type="common">Bat white-nose syndrome fungus</name>
    <name type="synonym">Geomyces destructans</name>
    <dbReference type="NCBI Taxonomy" id="658429"/>
    <lineage>
        <taxon>Eukaryota</taxon>
        <taxon>Fungi</taxon>
        <taxon>Dikarya</taxon>
        <taxon>Ascomycota</taxon>
        <taxon>Pezizomycotina</taxon>
        <taxon>Leotiomycetes</taxon>
        <taxon>Thelebolales</taxon>
        <taxon>Thelebolaceae</taxon>
        <taxon>Pseudogymnoascus</taxon>
    </lineage>
</organism>
<gene>
    <name evidence="3" type="ORF">GMDG_08097</name>
</gene>
<dbReference type="PANTHER" id="PTHR33119:SF1">
    <property type="entry name" value="FE2OG DIOXYGENASE DOMAIN-CONTAINING PROTEIN"/>
    <property type="match status" value="1"/>
</dbReference>
<protein>
    <submittedName>
        <fullName evidence="3">Uncharacterized protein</fullName>
    </submittedName>
</protein>
<dbReference type="EMBL" id="GL573466">
    <property type="protein sequence ID" value="ELR06624.1"/>
    <property type="molecule type" value="Genomic_DNA"/>
</dbReference>
<sequence>MTHDYPGINVDLRHYHTGLAAKSYPIGAHGNCAGAESEHLPVREVFMMVLMDRLSDKPNWDKKVFDEEIVVKSRTGALEQPEDKLYAQLVESKSGGVKCIKKLRAKAANFQRTGLIPTLDSVGNTIVKSDTVVTSELQKELRDAFDQLRADQASDVDWHPGSDEKVYPLLLVLICK</sequence>
<dbReference type="InParanoid" id="L8G1G7"/>
<evidence type="ECO:0000259" key="1">
    <source>
        <dbReference type="Pfam" id="PF14033"/>
    </source>
</evidence>
<dbReference type="InterPro" id="IPR049192">
    <property type="entry name" value="DUF4246_C"/>
</dbReference>
<name>L8G1G7_PSED2</name>
<accession>L8G1G7</accession>
<feature type="domain" description="DUF4246" evidence="1">
    <location>
        <begin position="99"/>
        <end position="169"/>
    </location>
</feature>
<dbReference type="HOGENOM" id="CLU_1525824_0_0_1"/>
<keyword evidence="4" id="KW-1185">Reference proteome</keyword>
<evidence type="ECO:0000259" key="2">
    <source>
        <dbReference type="Pfam" id="PF21666"/>
    </source>
</evidence>
<dbReference type="InterPro" id="IPR025340">
    <property type="entry name" value="DUF4246"/>
</dbReference>
<dbReference type="AlphaFoldDB" id="L8G1G7"/>
<evidence type="ECO:0000313" key="3">
    <source>
        <dbReference type="EMBL" id="ELR06624.1"/>
    </source>
</evidence>
<dbReference type="VEuPathDB" id="FungiDB:GMDG_08097"/>
<reference evidence="4" key="1">
    <citation type="submission" date="2010-09" db="EMBL/GenBank/DDBJ databases">
        <title>The genome sequence of Geomyces destructans 20631-21.</title>
        <authorList>
            <consortium name="The Broad Institute Genome Sequencing Platform"/>
            <person name="Cuomo C.A."/>
            <person name="Blehert D.S."/>
            <person name="Lorch J.M."/>
            <person name="Young S.K."/>
            <person name="Zeng Q."/>
            <person name="Gargeya S."/>
            <person name="Fitzgerald M."/>
            <person name="Haas B."/>
            <person name="Abouelleil A."/>
            <person name="Alvarado L."/>
            <person name="Arachchi H.M."/>
            <person name="Berlin A."/>
            <person name="Brown A."/>
            <person name="Chapman S.B."/>
            <person name="Chen Z."/>
            <person name="Dunbar C."/>
            <person name="Freedman E."/>
            <person name="Gearin G."/>
            <person name="Gellesch M."/>
            <person name="Goldberg J."/>
            <person name="Griggs A."/>
            <person name="Gujja S."/>
            <person name="Heiman D."/>
            <person name="Howarth C."/>
            <person name="Larson L."/>
            <person name="Lui A."/>
            <person name="MacDonald P.J.P."/>
            <person name="Montmayeur A."/>
            <person name="Murphy C."/>
            <person name="Neiman D."/>
            <person name="Pearson M."/>
            <person name="Priest M."/>
            <person name="Roberts A."/>
            <person name="Saif S."/>
            <person name="Shea T."/>
            <person name="Shenoy N."/>
            <person name="Sisk P."/>
            <person name="Stolte C."/>
            <person name="Sykes S."/>
            <person name="Wortman J."/>
            <person name="Nusbaum C."/>
            <person name="Birren B."/>
        </authorList>
    </citation>
    <scope>NUCLEOTIDE SEQUENCE [LARGE SCALE GENOMIC DNA]</scope>
    <source>
        <strain evidence="4">ATCC MYA-4855 / 20631-21</strain>
    </source>
</reference>
<proteinExistence type="predicted"/>
<dbReference type="STRING" id="658429.L8G1G7"/>
<dbReference type="InterPro" id="IPR049207">
    <property type="entry name" value="DUF4246_N"/>
</dbReference>
<feature type="domain" description="DUF4246" evidence="2">
    <location>
        <begin position="5"/>
        <end position="72"/>
    </location>
</feature>
<dbReference type="Pfam" id="PF14033">
    <property type="entry name" value="DUF4246"/>
    <property type="match status" value="1"/>
</dbReference>
<dbReference type="Pfam" id="PF21666">
    <property type="entry name" value="DUF4246_N"/>
    <property type="match status" value="1"/>
</dbReference>
<dbReference type="Proteomes" id="UP000011064">
    <property type="component" value="Unassembled WGS sequence"/>
</dbReference>
<dbReference type="PANTHER" id="PTHR33119">
    <property type="entry name" value="IFI3P"/>
    <property type="match status" value="1"/>
</dbReference>
<evidence type="ECO:0000313" key="4">
    <source>
        <dbReference type="Proteomes" id="UP000011064"/>
    </source>
</evidence>